<organism evidence="5 6">
    <name type="scientific">Magnetovibrio blakemorei</name>
    <dbReference type="NCBI Taxonomy" id="28181"/>
    <lineage>
        <taxon>Bacteria</taxon>
        <taxon>Pseudomonadati</taxon>
        <taxon>Pseudomonadota</taxon>
        <taxon>Alphaproteobacteria</taxon>
        <taxon>Rhodospirillales</taxon>
        <taxon>Magnetovibrionaceae</taxon>
        <taxon>Magnetovibrio</taxon>
    </lineage>
</organism>
<keyword evidence="6" id="KW-1185">Reference proteome</keyword>
<dbReference type="STRING" id="28181.BEN30_03780"/>
<dbReference type="GO" id="GO:0009288">
    <property type="term" value="C:bacterial-type flagellum"/>
    <property type="evidence" value="ECO:0007669"/>
    <property type="project" value="UniProtKB-SubCell"/>
</dbReference>
<protein>
    <recommendedName>
        <fullName evidence="4">Flagellin N-terminal domain-containing protein</fullName>
    </recommendedName>
</protein>
<evidence type="ECO:0000256" key="1">
    <source>
        <dbReference type="ARBA" id="ARBA00004365"/>
    </source>
</evidence>
<evidence type="ECO:0000256" key="2">
    <source>
        <dbReference type="ARBA" id="ARBA00005709"/>
    </source>
</evidence>
<dbReference type="InterPro" id="IPR001029">
    <property type="entry name" value="Flagellin_N"/>
</dbReference>
<comment type="similarity">
    <text evidence="2">Belongs to the bacterial flagellin family.</text>
</comment>
<dbReference type="OrthoDB" id="9808068at2"/>
<dbReference type="GO" id="GO:0005198">
    <property type="term" value="F:structural molecule activity"/>
    <property type="evidence" value="ECO:0007669"/>
    <property type="project" value="InterPro"/>
</dbReference>
<dbReference type="Pfam" id="PF00669">
    <property type="entry name" value="Flagellin_N"/>
    <property type="match status" value="1"/>
</dbReference>
<sequence length="186" mass="20426">MSNISLNGAERKALLALKQTTGLQERTQNRLATGLKIEGAIDGAEAYYKSKSLSDRSADFVERMSDIDQAISLILATQEALSSVTTVLKQMKGVVLAATDSDGADTTQFDEMINQINLLIGDASYQGTFNWLTRPPSVKRSKRPPTQLISVRKRTAKLSSMATTWVPATIYLTDHRSCCRTRRAIA</sequence>
<evidence type="ECO:0000313" key="6">
    <source>
        <dbReference type="Proteomes" id="UP000095347"/>
    </source>
</evidence>
<dbReference type="RefSeq" id="WP_069956682.1">
    <property type="nucleotide sequence ID" value="NZ_MCGG01000008.1"/>
</dbReference>
<reference evidence="6" key="1">
    <citation type="submission" date="2016-07" db="EMBL/GenBank/DDBJ databases">
        <authorList>
            <person name="Florea S."/>
            <person name="Webb J.S."/>
            <person name="Jaromczyk J."/>
            <person name="Schardl C.L."/>
        </authorList>
    </citation>
    <scope>NUCLEOTIDE SEQUENCE [LARGE SCALE GENOMIC DNA]</scope>
    <source>
        <strain evidence="6">MV-1</strain>
    </source>
</reference>
<proteinExistence type="inferred from homology"/>
<comment type="subcellular location">
    <subcellularLocation>
        <location evidence="1">Bacterial flagellum</location>
    </subcellularLocation>
</comment>
<evidence type="ECO:0000256" key="3">
    <source>
        <dbReference type="ARBA" id="ARBA00023143"/>
    </source>
</evidence>
<evidence type="ECO:0000259" key="4">
    <source>
        <dbReference type="Pfam" id="PF00669"/>
    </source>
</evidence>
<feature type="domain" description="Flagellin N-terminal" evidence="4">
    <location>
        <begin position="4"/>
        <end position="121"/>
    </location>
</feature>
<evidence type="ECO:0000313" key="5">
    <source>
        <dbReference type="EMBL" id="OEJ69217.1"/>
    </source>
</evidence>
<dbReference type="AlphaFoldDB" id="A0A1E5QB69"/>
<comment type="caution">
    <text evidence="5">The sequence shown here is derived from an EMBL/GenBank/DDBJ whole genome shotgun (WGS) entry which is preliminary data.</text>
</comment>
<dbReference type="EMBL" id="MCGG01000008">
    <property type="protein sequence ID" value="OEJ69217.1"/>
    <property type="molecule type" value="Genomic_DNA"/>
</dbReference>
<name>A0A1E5QB69_9PROT</name>
<keyword evidence="3" id="KW-0975">Bacterial flagellum</keyword>
<gene>
    <name evidence="5" type="ORF">BEN30_03780</name>
</gene>
<accession>A0A1E5QB69</accession>
<dbReference type="SUPFAM" id="SSF64518">
    <property type="entry name" value="Phase 1 flagellin"/>
    <property type="match status" value="1"/>
</dbReference>
<dbReference type="Proteomes" id="UP000095347">
    <property type="component" value="Unassembled WGS sequence"/>
</dbReference>